<keyword evidence="2" id="KW-0472">Membrane</keyword>
<feature type="compositionally biased region" description="Basic and acidic residues" evidence="1">
    <location>
        <begin position="120"/>
        <end position="146"/>
    </location>
</feature>
<dbReference type="AlphaFoldDB" id="A0A9P4LHM6"/>
<accession>A0A9P4LHM6</accession>
<dbReference type="Proteomes" id="UP000799777">
    <property type="component" value="Unassembled WGS sequence"/>
</dbReference>
<feature type="region of interest" description="Disordered" evidence="1">
    <location>
        <begin position="81"/>
        <end position="146"/>
    </location>
</feature>
<comment type="caution">
    <text evidence="3">The sequence shown here is derived from an EMBL/GenBank/DDBJ whole genome shotgun (WGS) entry which is preliminary data.</text>
</comment>
<reference evidence="3" key="1">
    <citation type="journal article" date="2020" name="Stud. Mycol.">
        <title>101 Dothideomycetes genomes: a test case for predicting lifestyles and emergence of pathogens.</title>
        <authorList>
            <person name="Haridas S."/>
            <person name="Albert R."/>
            <person name="Binder M."/>
            <person name="Bloem J."/>
            <person name="Labutti K."/>
            <person name="Salamov A."/>
            <person name="Andreopoulos B."/>
            <person name="Baker S."/>
            <person name="Barry K."/>
            <person name="Bills G."/>
            <person name="Bluhm B."/>
            <person name="Cannon C."/>
            <person name="Castanera R."/>
            <person name="Culley D."/>
            <person name="Daum C."/>
            <person name="Ezra D."/>
            <person name="Gonzalez J."/>
            <person name="Henrissat B."/>
            <person name="Kuo A."/>
            <person name="Liang C."/>
            <person name="Lipzen A."/>
            <person name="Lutzoni F."/>
            <person name="Magnuson J."/>
            <person name="Mondo S."/>
            <person name="Nolan M."/>
            <person name="Ohm R."/>
            <person name="Pangilinan J."/>
            <person name="Park H.-J."/>
            <person name="Ramirez L."/>
            <person name="Alfaro M."/>
            <person name="Sun H."/>
            <person name="Tritt A."/>
            <person name="Yoshinaga Y."/>
            <person name="Zwiers L.-H."/>
            <person name="Turgeon B."/>
            <person name="Goodwin S."/>
            <person name="Spatafora J."/>
            <person name="Crous P."/>
            <person name="Grigoriev I."/>
        </authorList>
    </citation>
    <scope>NUCLEOTIDE SEQUENCE</scope>
    <source>
        <strain evidence="3">CBS 110217</strain>
    </source>
</reference>
<evidence type="ECO:0000256" key="2">
    <source>
        <dbReference type="SAM" id="Phobius"/>
    </source>
</evidence>
<evidence type="ECO:0000313" key="4">
    <source>
        <dbReference type="Proteomes" id="UP000799777"/>
    </source>
</evidence>
<dbReference type="EMBL" id="ML978268">
    <property type="protein sequence ID" value="KAF2025365.1"/>
    <property type="molecule type" value="Genomic_DNA"/>
</dbReference>
<proteinExistence type="predicted"/>
<evidence type="ECO:0000256" key="1">
    <source>
        <dbReference type="SAM" id="MobiDB-lite"/>
    </source>
</evidence>
<keyword evidence="2" id="KW-1133">Transmembrane helix</keyword>
<keyword evidence="2" id="KW-0812">Transmembrane</keyword>
<keyword evidence="4" id="KW-1185">Reference proteome</keyword>
<sequence length="146" mass="15733">MAPAYTNKLGEITLIVRSTPTSTSVPQAPPAAGAIATTTDDGFGPAAIIGVVMAIVAILILVPLVAVILRRHERKRCMEMLPDSASTRMGSSKSSVREDQSLKSIMVTKEVQRSSLKVDSGLRRPEEAHTHERGWSRIEVRGGDSR</sequence>
<protein>
    <submittedName>
        <fullName evidence="3">Uncharacterized protein</fullName>
    </submittedName>
</protein>
<organism evidence="3 4">
    <name type="scientific">Setomelanomma holmii</name>
    <dbReference type="NCBI Taxonomy" id="210430"/>
    <lineage>
        <taxon>Eukaryota</taxon>
        <taxon>Fungi</taxon>
        <taxon>Dikarya</taxon>
        <taxon>Ascomycota</taxon>
        <taxon>Pezizomycotina</taxon>
        <taxon>Dothideomycetes</taxon>
        <taxon>Pleosporomycetidae</taxon>
        <taxon>Pleosporales</taxon>
        <taxon>Pleosporineae</taxon>
        <taxon>Phaeosphaeriaceae</taxon>
        <taxon>Setomelanomma</taxon>
    </lineage>
</organism>
<dbReference type="OrthoDB" id="3693225at2759"/>
<gene>
    <name evidence="3" type="ORF">EK21DRAFT_116917</name>
</gene>
<feature type="transmembrane region" description="Helical" evidence="2">
    <location>
        <begin position="46"/>
        <end position="69"/>
    </location>
</feature>
<evidence type="ECO:0000313" key="3">
    <source>
        <dbReference type="EMBL" id="KAF2025365.1"/>
    </source>
</evidence>
<feature type="compositionally biased region" description="Polar residues" evidence="1">
    <location>
        <begin position="84"/>
        <end position="94"/>
    </location>
</feature>
<name>A0A9P4LHM6_9PLEO</name>